<comment type="caution">
    <text evidence="1">The sequence shown here is derived from an EMBL/GenBank/DDBJ whole genome shotgun (WGS) entry which is preliminary data.</text>
</comment>
<dbReference type="EMBL" id="BPVZ01000253">
    <property type="protein sequence ID" value="GKV48346.1"/>
    <property type="molecule type" value="Genomic_DNA"/>
</dbReference>
<sequence length="107" mass="12291">MNPTQRRLLTTTMIGNGSAGFRLRWIWTQGPRSQRRCLRIPARCSTDVTAQYAMLCLTPLASKSDVKRASRIEVSSRWVQRGRFSEKDKAFREIKSADEVNLIAFWG</sequence>
<protein>
    <submittedName>
        <fullName evidence="1">Uncharacterized protein</fullName>
    </submittedName>
</protein>
<keyword evidence="2" id="KW-1185">Reference proteome</keyword>
<reference evidence="1 2" key="1">
    <citation type="journal article" date="2021" name="Commun. Biol.">
        <title>The genome of Shorea leprosula (Dipterocarpaceae) highlights the ecological relevance of drought in aseasonal tropical rainforests.</title>
        <authorList>
            <person name="Ng K.K.S."/>
            <person name="Kobayashi M.J."/>
            <person name="Fawcett J.A."/>
            <person name="Hatakeyama M."/>
            <person name="Paape T."/>
            <person name="Ng C.H."/>
            <person name="Ang C.C."/>
            <person name="Tnah L.H."/>
            <person name="Lee C.T."/>
            <person name="Nishiyama T."/>
            <person name="Sese J."/>
            <person name="O'Brien M.J."/>
            <person name="Copetti D."/>
            <person name="Mohd Noor M.I."/>
            <person name="Ong R.C."/>
            <person name="Putra M."/>
            <person name="Sireger I.Z."/>
            <person name="Indrioko S."/>
            <person name="Kosugi Y."/>
            <person name="Izuno A."/>
            <person name="Isagi Y."/>
            <person name="Lee S.L."/>
            <person name="Shimizu K.K."/>
        </authorList>
    </citation>
    <scope>NUCLEOTIDE SEQUENCE [LARGE SCALE GENOMIC DNA]</scope>
    <source>
        <strain evidence="1">214</strain>
    </source>
</reference>
<dbReference type="AlphaFoldDB" id="A0AAV5MER2"/>
<gene>
    <name evidence="1" type="ORF">SLEP1_g55168</name>
</gene>
<accession>A0AAV5MER2</accession>
<dbReference type="Proteomes" id="UP001054252">
    <property type="component" value="Unassembled WGS sequence"/>
</dbReference>
<evidence type="ECO:0000313" key="1">
    <source>
        <dbReference type="EMBL" id="GKV48346.1"/>
    </source>
</evidence>
<name>A0AAV5MER2_9ROSI</name>
<proteinExistence type="predicted"/>
<evidence type="ECO:0000313" key="2">
    <source>
        <dbReference type="Proteomes" id="UP001054252"/>
    </source>
</evidence>
<organism evidence="1 2">
    <name type="scientific">Rubroshorea leprosula</name>
    <dbReference type="NCBI Taxonomy" id="152421"/>
    <lineage>
        <taxon>Eukaryota</taxon>
        <taxon>Viridiplantae</taxon>
        <taxon>Streptophyta</taxon>
        <taxon>Embryophyta</taxon>
        <taxon>Tracheophyta</taxon>
        <taxon>Spermatophyta</taxon>
        <taxon>Magnoliopsida</taxon>
        <taxon>eudicotyledons</taxon>
        <taxon>Gunneridae</taxon>
        <taxon>Pentapetalae</taxon>
        <taxon>rosids</taxon>
        <taxon>malvids</taxon>
        <taxon>Malvales</taxon>
        <taxon>Dipterocarpaceae</taxon>
        <taxon>Rubroshorea</taxon>
    </lineage>
</organism>